<dbReference type="Proteomes" id="UP000005753">
    <property type="component" value="Chromosome"/>
</dbReference>
<dbReference type="EMBL" id="CM001487">
    <property type="protein sequence ID" value="EIM57383.1"/>
    <property type="molecule type" value="Genomic_DNA"/>
</dbReference>
<dbReference type="STRING" id="633697.EubceDRAFT1_1594"/>
<sequence length="191" mass="22291">MKRSSLARIYIVVVMILVFSLVMIPGLLNRNRVEYVELPGIKGVIPEDIWNNEKMNNRTSPHAFYGKTNARKLLAWGIELSDMVEAQEVHPFRLPEAEDFQGMDADAVFQKIKEVSYLYYNVTSEIKEDHGDVQLRQYVSTEMTDKGPRQLYSVIYVDGDYIYWQGIMIADYELSDKMQEVIRKDLLKNRK</sequence>
<evidence type="ECO:0000313" key="2">
    <source>
        <dbReference type="EMBL" id="EIM57383.1"/>
    </source>
</evidence>
<keyword evidence="1" id="KW-1133">Transmembrane helix</keyword>
<reference evidence="2 3" key="1">
    <citation type="submission" date="2010-08" db="EMBL/GenBank/DDBJ databases">
        <authorList>
            <consortium name="US DOE Joint Genome Institute (JGI-PGF)"/>
            <person name="Lucas S."/>
            <person name="Copeland A."/>
            <person name="Lapidus A."/>
            <person name="Cheng J.-F."/>
            <person name="Bruce D."/>
            <person name="Goodwin L."/>
            <person name="Pitluck S."/>
            <person name="Land M.L."/>
            <person name="Hauser L."/>
            <person name="Chang Y.-J."/>
            <person name="Anderson I.J."/>
            <person name="Johnson E."/>
            <person name="Mulhopadhyay B."/>
            <person name="Kyrpides N."/>
            <person name="Woyke T.J."/>
        </authorList>
    </citation>
    <scope>NUCLEOTIDE SEQUENCE [LARGE SCALE GENOMIC DNA]</scope>
    <source>
        <strain evidence="2 3">6</strain>
    </source>
</reference>
<dbReference type="OrthoDB" id="9832271at2"/>
<protein>
    <submittedName>
        <fullName evidence="2">Uncharacterized protein</fullName>
    </submittedName>
</protein>
<evidence type="ECO:0000313" key="3">
    <source>
        <dbReference type="Proteomes" id="UP000005753"/>
    </source>
</evidence>
<dbReference type="HOGENOM" id="CLU_1419558_0_0_9"/>
<keyword evidence="1" id="KW-0812">Transmembrane</keyword>
<evidence type="ECO:0000256" key="1">
    <source>
        <dbReference type="SAM" id="Phobius"/>
    </source>
</evidence>
<gene>
    <name evidence="2" type="ORF">EubceDRAFT1_1594</name>
</gene>
<dbReference type="AlphaFoldDB" id="I5AUB0"/>
<reference evidence="2 3" key="2">
    <citation type="submission" date="2012-02" db="EMBL/GenBank/DDBJ databases">
        <title>Improved High-Quality Draft sequence of Eubacterium cellulosolvens 6.</title>
        <authorList>
            <consortium name="US DOE Joint Genome Institute"/>
            <person name="Lucas S."/>
            <person name="Han J."/>
            <person name="Lapidus A."/>
            <person name="Cheng J.-F."/>
            <person name="Goodwin L."/>
            <person name="Pitluck S."/>
            <person name="Peters L."/>
            <person name="Mikhailova N."/>
            <person name="Gu W."/>
            <person name="Detter J.C."/>
            <person name="Han C."/>
            <person name="Tapia R."/>
            <person name="Land M."/>
            <person name="Hauser L."/>
            <person name="Kyrpides N."/>
            <person name="Ivanova N."/>
            <person name="Pagani I."/>
            <person name="Johnson E."/>
            <person name="Mukhopadhyay B."/>
            <person name="Anderson I."/>
            <person name="Woyke T."/>
        </authorList>
    </citation>
    <scope>NUCLEOTIDE SEQUENCE [LARGE SCALE GENOMIC DNA]</scope>
    <source>
        <strain evidence="2 3">6</strain>
    </source>
</reference>
<feature type="transmembrane region" description="Helical" evidence="1">
    <location>
        <begin position="7"/>
        <end position="28"/>
    </location>
</feature>
<keyword evidence="3" id="KW-1185">Reference proteome</keyword>
<proteinExistence type="predicted"/>
<keyword evidence="1" id="KW-0472">Membrane</keyword>
<name>I5AUB0_EUBC6</name>
<organism evidence="2 3">
    <name type="scientific">Eubacterium cellulosolvens (strain ATCC 43171 / JCM 9499 / 6)</name>
    <name type="common">Cillobacterium cellulosolvens</name>
    <dbReference type="NCBI Taxonomy" id="633697"/>
    <lineage>
        <taxon>Bacteria</taxon>
        <taxon>Bacillati</taxon>
        <taxon>Bacillota</taxon>
        <taxon>Clostridia</taxon>
        <taxon>Eubacteriales</taxon>
        <taxon>Eubacteriaceae</taxon>
        <taxon>Eubacterium</taxon>
    </lineage>
</organism>
<accession>I5AUB0</accession>